<protein>
    <recommendedName>
        <fullName evidence="5">FAD/NAD(P)-binding domain-containing protein</fullName>
    </recommendedName>
</protein>
<dbReference type="PRINTS" id="PR00411">
    <property type="entry name" value="PNDRDTASEI"/>
</dbReference>
<dbReference type="OrthoDB" id="202203at2759"/>
<dbReference type="GO" id="GO:0005737">
    <property type="term" value="C:cytoplasm"/>
    <property type="evidence" value="ECO:0007669"/>
    <property type="project" value="TreeGrafter"/>
</dbReference>
<dbReference type="STRING" id="590646.G3BF56"/>
<keyword evidence="4" id="KW-0560">Oxidoreductase</keyword>
<evidence type="ECO:0000313" key="7">
    <source>
        <dbReference type="Proteomes" id="UP000000707"/>
    </source>
</evidence>
<dbReference type="HOGENOM" id="CLU_676136_0_0_1"/>
<dbReference type="Proteomes" id="UP000000707">
    <property type="component" value="Unassembled WGS sequence"/>
</dbReference>
<dbReference type="KEGG" id="cten:18246330"/>
<organism evidence="7">
    <name type="scientific">Candida tenuis (strain ATCC 10573 / BCRC 21748 / CBS 615 / JCM 9827 / NBRC 10315 / NRRL Y-1498 / VKM Y-70)</name>
    <name type="common">Yeast</name>
    <name type="synonym">Yamadazyma tenuis</name>
    <dbReference type="NCBI Taxonomy" id="590646"/>
    <lineage>
        <taxon>Eukaryota</taxon>
        <taxon>Fungi</taxon>
        <taxon>Dikarya</taxon>
        <taxon>Ascomycota</taxon>
        <taxon>Saccharomycotina</taxon>
        <taxon>Pichiomycetes</taxon>
        <taxon>Debaryomycetaceae</taxon>
        <taxon>Yamadazyma</taxon>
    </lineage>
</organism>
<dbReference type="EMBL" id="GL996528">
    <property type="protein sequence ID" value="EGV60642.1"/>
    <property type="molecule type" value="Genomic_DNA"/>
</dbReference>
<dbReference type="InterPro" id="IPR023753">
    <property type="entry name" value="FAD/NAD-binding_dom"/>
</dbReference>
<proteinExistence type="inferred from homology"/>
<evidence type="ECO:0000313" key="6">
    <source>
        <dbReference type="EMBL" id="EGV60642.1"/>
    </source>
</evidence>
<evidence type="ECO:0000256" key="4">
    <source>
        <dbReference type="ARBA" id="ARBA00023002"/>
    </source>
</evidence>
<dbReference type="GO" id="GO:0004174">
    <property type="term" value="F:electron-transferring-flavoprotein dehydrogenase activity"/>
    <property type="evidence" value="ECO:0007669"/>
    <property type="project" value="TreeGrafter"/>
</dbReference>
<evidence type="ECO:0000259" key="5">
    <source>
        <dbReference type="Pfam" id="PF07992"/>
    </source>
</evidence>
<dbReference type="PANTHER" id="PTHR43735:SF3">
    <property type="entry name" value="FERROPTOSIS SUPPRESSOR PROTEIN 1"/>
    <property type="match status" value="1"/>
</dbReference>
<evidence type="ECO:0000256" key="2">
    <source>
        <dbReference type="ARBA" id="ARBA00022630"/>
    </source>
</evidence>
<accession>G3BF56</accession>
<feature type="domain" description="FAD/NAD(P)-binding" evidence="5">
    <location>
        <begin position="40"/>
        <end position="371"/>
    </location>
</feature>
<evidence type="ECO:0000256" key="3">
    <source>
        <dbReference type="ARBA" id="ARBA00022827"/>
    </source>
</evidence>
<keyword evidence="2" id="KW-0285">Flavoprotein</keyword>
<evidence type="ECO:0000256" key="1">
    <source>
        <dbReference type="ARBA" id="ARBA00006442"/>
    </source>
</evidence>
<dbReference type="RefSeq" id="XP_006689856.1">
    <property type="nucleotide sequence ID" value="XM_006689793.1"/>
</dbReference>
<dbReference type="PRINTS" id="PR00368">
    <property type="entry name" value="FADPNR"/>
</dbReference>
<keyword evidence="3" id="KW-0274">FAD</keyword>
<name>G3BF56_CANTC</name>
<sequence length="458" mass="49789">MTTAVHPPQPVPSSTTTFAGFSDATILDKFTSQPVSFTTNILVVGGAYAGLSAINAFVTHFKAKSREFPGKYSDKNMVSITLIEPRAGLLNVIGMPRCIVDTEFAQTQFVSFDRLNNFKIDRVVSANDDVVSELAPSPAETSDNNLAGVNVNYVQGHVTYLDETKAQYTLVADTGASCGQAVVDFDYVILATGRDRNWPTTPKAYTHKSFLREMDDSMVRIDAANTISIVGGGAVGIELAGDLKHFRPHKTINLIHPHASIPPEPLQEEFKRLALDSLCQSGVNVILNTRIEAPKSVDLGTTSGDLSTTSGGTITSDLNIWCTAHRNNTSLLAGHLKQFVTPKNDILVNEYLQLKCEDHIISNFFVLGDLVSLDIIKSAGWACYHGRQVANNLTSLIFDNTFVEPTPALDQVPRGMVLVAGNGELICELGGEVSKNVPDFVEEYKDYCFGRLRATLDV</sequence>
<dbReference type="eggNOG" id="KOG2495">
    <property type="taxonomic scope" value="Eukaryota"/>
</dbReference>
<keyword evidence="7" id="KW-1185">Reference proteome</keyword>
<dbReference type="GO" id="GO:0050660">
    <property type="term" value="F:flavin adenine dinucleotide binding"/>
    <property type="evidence" value="ECO:0007669"/>
    <property type="project" value="TreeGrafter"/>
</dbReference>
<dbReference type="InterPro" id="IPR036188">
    <property type="entry name" value="FAD/NAD-bd_sf"/>
</dbReference>
<dbReference type="Gene3D" id="3.50.50.100">
    <property type="match status" value="1"/>
</dbReference>
<dbReference type="GeneID" id="18246330"/>
<gene>
    <name evidence="6" type="ORF">CANTEDRAFT_111948</name>
</gene>
<reference evidence="6 7" key="1">
    <citation type="journal article" date="2011" name="Proc. Natl. Acad. Sci. U.S.A.">
        <title>Comparative genomics of xylose-fermenting fungi for enhanced biofuel production.</title>
        <authorList>
            <person name="Wohlbach D.J."/>
            <person name="Kuo A."/>
            <person name="Sato T.K."/>
            <person name="Potts K.M."/>
            <person name="Salamov A.A."/>
            <person name="LaButti K.M."/>
            <person name="Sun H."/>
            <person name="Clum A."/>
            <person name="Pangilinan J.L."/>
            <person name="Lindquist E.A."/>
            <person name="Lucas S."/>
            <person name="Lapidus A."/>
            <person name="Jin M."/>
            <person name="Gunawan C."/>
            <person name="Balan V."/>
            <person name="Dale B.E."/>
            <person name="Jeffries T.W."/>
            <person name="Zinkel R."/>
            <person name="Barry K.W."/>
            <person name="Grigoriev I.V."/>
            <person name="Gasch A.P."/>
        </authorList>
    </citation>
    <scope>NUCLEOTIDE SEQUENCE [LARGE SCALE GENOMIC DNA]</scope>
    <source>
        <strain evidence="7">ATCC 10573 / BCRC 21748 / CBS 615 / JCM 9827 / NBRC 10315 / NRRL Y-1498 / VKM Y-70</strain>
    </source>
</reference>
<comment type="similarity">
    <text evidence="1">Belongs to the FAD-dependent oxidoreductase family.</text>
</comment>
<dbReference type="PANTHER" id="PTHR43735">
    <property type="entry name" value="APOPTOSIS-INDUCING FACTOR 1"/>
    <property type="match status" value="1"/>
</dbReference>
<dbReference type="Pfam" id="PF07992">
    <property type="entry name" value="Pyr_redox_2"/>
    <property type="match status" value="1"/>
</dbReference>
<dbReference type="SUPFAM" id="SSF51905">
    <property type="entry name" value="FAD/NAD(P)-binding domain"/>
    <property type="match status" value="2"/>
</dbReference>
<dbReference type="AlphaFoldDB" id="G3BF56"/>